<accession>A0A1J5R8C4</accession>
<sequence length="144" mass="14654">MARSSILDRFRPVGAPGPAGPVGVPSTDVPGYVTELVPVFAALAADIDESRSEVQDARQRAAAAVAQARADAAAEVARARREAAADRAAAAAAVTAAAAQDDTRVIASAREAAAAIGSSSTTRLPGVVREVVDRLLQDQLGRAR</sequence>
<dbReference type="EMBL" id="MLJW01000620">
    <property type="protein sequence ID" value="OIQ84397.1"/>
    <property type="molecule type" value="Genomic_DNA"/>
</dbReference>
<name>A0A1J5R8C4_9ZZZZ</name>
<evidence type="ECO:0000256" key="2">
    <source>
        <dbReference type="SAM" id="MobiDB-lite"/>
    </source>
</evidence>
<reference evidence="3" key="1">
    <citation type="submission" date="2016-10" db="EMBL/GenBank/DDBJ databases">
        <title>Sequence of Gallionella enrichment culture.</title>
        <authorList>
            <person name="Poehlein A."/>
            <person name="Muehling M."/>
            <person name="Daniel R."/>
        </authorList>
    </citation>
    <scope>NUCLEOTIDE SEQUENCE</scope>
</reference>
<organism evidence="3">
    <name type="scientific">mine drainage metagenome</name>
    <dbReference type="NCBI Taxonomy" id="410659"/>
    <lineage>
        <taxon>unclassified sequences</taxon>
        <taxon>metagenomes</taxon>
        <taxon>ecological metagenomes</taxon>
    </lineage>
</organism>
<feature type="compositionally biased region" description="Low complexity" evidence="2">
    <location>
        <begin position="12"/>
        <end position="25"/>
    </location>
</feature>
<evidence type="ECO:0000313" key="3">
    <source>
        <dbReference type="EMBL" id="OIQ84397.1"/>
    </source>
</evidence>
<comment type="caution">
    <text evidence="3">The sequence shown here is derived from an EMBL/GenBank/DDBJ whole genome shotgun (WGS) entry which is preliminary data.</text>
</comment>
<feature type="coiled-coil region" evidence="1">
    <location>
        <begin position="40"/>
        <end position="67"/>
    </location>
</feature>
<dbReference type="AlphaFoldDB" id="A0A1J5R8C4"/>
<proteinExistence type="predicted"/>
<gene>
    <name evidence="3" type="ORF">GALL_337740</name>
</gene>
<evidence type="ECO:0000256" key="1">
    <source>
        <dbReference type="SAM" id="Coils"/>
    </source>
</evidence>
<keyword evidence="1" id="KW-0175">Coiled coil</keyword>
<feature type="compositionally biased region" description="Basic and acidic residues" evidence="2">
    <location>
        <begin position="1"/>
        <end position="11"/>
    </location>
</feature>
<protein>
    <submittedName>
        <fullName evidence="3">Uncharacterized protein</fullName>
    </submittedName>
</protein>
<feature type="region of interest" description="Disordered" evidence="2">
    <location>
        <begin position="1"/>
        <end position="25"/>
    </location>
</feature>